<feature type="region of interest" description="Disordered" evidence="1">
    <location>
        <begin position="1"/>
        <end position="25"/>
    </location>
</feature>
<keyword evidence="3" id="KW-1185">Reference proteome</keyword>
<dbReference type="EMBL" id="JACEIK010005297">
    <property type="protein sequence ID" value="MCE0481175.1"/>
    <property type="molecule type" value="Genomic_DNA"/>
</dbReference>
<gene>
    <name evidence="2" type="ORF">HAX54_038674</name>
</gene>
<evidence type="ECO:0000313" key="3">
    <source>
        <dbReference type="Proteomes" id="UP000823775"/>
    </source>
</evidence>
<sequence>MDRYHSPSLVIMPPKLQPTKGGAQRRIERTETPHHLRDENIGYEEKVKGDDKYFQEGLSAIARGHLKRSIAKE</sequence>
<comment type="caution">
    <text evidence="2">The sequence shown here is derived from an EMBL/GenBank/DDBJ whole genome shotgun (WGS) entry which is preliminary data.</text>
</comment>
<name>A0ABS8VN61_DATST</name>
<evidence type="ECO:0000313" key="2">
    <source>
        <dbReference type="EMBL" id="MCE0481175.1"/>
    </source>
</evidence>
<proteinExistence type="predicted"/>
<reference evidence="2 3" key="1">
    <citation type="journal article" date="2021" name="BMC Genomics">
        <title>Datura genome reveals duplications of psychoactive alkaloid biosynthetic genes and high mutation rate following tissue culture.</title>
        <authorList>
            <person name="Rajewski A."/>
            <person name="Carter-House D."/>
            <person name="Stajich J."/>
            <person name="Litt A."/>
        </authorList>
    </citation>
    <scope>NUCLEOTIDE SEQUENCE [LARGE SCALE GENOMIC DNA]</scope>
    <source>
        <strain evidence="2">AR-01</strain>
    </source>
</reference>
<dbReference type="Proteomes" id="UP000823775">
    <property type="component" value="Unassembled WGS sequence"/>
</dbReference>
<accession>A0ABS8VN61</accession>
<evidence type="ECO:0000256" key="1">
    <source>
        <dbReference type="SAM" id="MobiDB-lite"/>
    </source>
</evidence>
<protein>
    <submittedName>
        <fullName evidence="2">Uncharacterized protein</fullName>
    </submittedName>
</protein>
<organism evidence="2 3">
    <name type="scientific">Datura stramonium</name>
    <name type="common">Jimsonweed</name>
    <name type="synonym">Common thornapple</name>
    <dbReference type="NCBI Taxonomy" id="4076"/>
    <lineage>
        <taxon>Eukaryota</taxon>
        <taxon>Viridiplantae</taxon>
        <taxon>Streptophyta</taxon>
        <taxon>Embryophyta</taxon>
        <taxon>Tracheophyta</taxon>
        <taxon>Spermatophyta</taxon>
        <taxon>Magnoliopsida</taxon>
        <taxon>eudicotyledons</taxon>
        <taxon>Gunneridae</taxon>
        <taxon>Pentapetalae</taxon>
        <taxon>asterids</taxon>
        <taxon>lamiids</taxon>
        <taxon>Solanales</taxon>
        <taxon>Solanaceae</taxon>
        <taxon>Solanoideae</taxon>
        <taxon>Datureae</taxon>
        <taxon>Datura</taxon>
    </lineage>
</organism>